<dbReference type="OrthoDB" id="10287449at2759"/>
<reference evidence="1 2" key="1">
    <citation type="submission" date="2016-02" db="EMBL/GenBank/DDBJ databases">
        <title>Genome analysis of coral dinoflagellate symbionts highlights evolutionary adaptations to a symbiotic lifestyle.</title>
        <authorList>
            <person name="Aranda M."/>
            <person name="Li Y."/>
            <person name="Liew Y.J."/>
            <person name="Baumgarten S."/>
            <person name="Simakov O."/>
            <person name="Wilson M."/>
            <person name="Piel J."/>
            <person name="Ashoor H."/>
            <person name="Bougouffa S."/>
            <person name="Bajic V.B."/>
            <person name="Ryu T."/>
            <person name="Ravasi T."/>
            <person name="Bayer T."/>
            <person name="Micklem G."/>
            <person name="Kim H."/>
            <person name="Bhak J."/>
            <person name="Lajeunesse T.C."/>
            <person name="Voolstra C.R."/>
        </authorList>
    </citation>
    <scope>NUCLEOTIDE SEQUENCE [LARGE SCALE GENOMIC DNA]</scope>
    <source>
        <strain evidence="1 2">CCMP2467</strain>
    </source>
</reference>
<sequence length="278" mass="30630">MIQKARCSQHRDAQDAGTLPQLGPVLRRRSSEWRRIRVDLFDSSASLSLESIFVDFFDDFSLSFSIHSVFVMEESLACIVKILSELDDLDVNMVVANFMKSTWDNGFGSEVKIWNLIDDAVNVQQEGRRNILIGSGPRDPPRAATAPYSPSSNVWACSRGVAATRSLQLGMKLLDGMANFRRPSEWLAVLPSLTTRFLAAHNRLTGHAHKKNGFPGAQKMVFEGVLQTAWSGCLIDDKALASGGRRAGPRVLPSHSSARFLALTIASQVDLRAYGPQL</sequence>
<evidence type="ECO:0000313" key="1">
    <source>
        <dbReference type="EMBL" id="OLP97807.1"/>
    </source>
</evidence>
<dbReference type="Proteomes" id="UP000186817">
    <property type="component" value="Unassembled WGS sequence"/>
</dbReference>
<name>A0A1Q9DRK2_SYMMI</name>
<dbReference type="EMBL" id="LSRX01000421">
    <property type="protein sequence ID" value="OLP97807.1"/>
    <property type="molecule type" value="Genomic_DNA"/>
</dbReference>
<keyword evidence="2" id="KW-1185">Reference proteome</keyword>
<protein>
    <submittedName>
        <fullName evidence="1">Uncharacterized protein</fullName>
    </submittedName>
</protein>
<proteinExistence type="predicted"/>
<accession>A0A1Q9DRK2</accession>
<gene>
    <name evidence="1" type="ORF">AK812_SmicGene19812</name>
</gene>
<dbReference type="AlphaFoldDB" id="A0A1Q9DRK2"/>
<evidence type="ECO:0000313" key="2">
    <source>
        <dbReference type="Proteomes" id="UP000186817"/>
    </source>
</evidence>
<comment type="caution">
    <text evidence="1">The sequence shown here is derived from an EMBL/GenBank/DDBJ whole genome shotgun (WGS) entry which is preliminary data.</text>
</comment>
<organism evidence="1 2">
    <name type="scientific">Symbiodinium microadriaticum</name>
    <name type="common">Dinoflagellate</name>
    <name type="synonym">Zooxanthella microadriatica</name>
    <dbReference type="NCBI Taxonomy" id="2951"/>
    <lineage>
        <taxon>Eukaryota</taxon>
        <taxon>Sar</taxon>
        <taxon>Alveolata</taxon>
        <taxon>Dinophyceae</taxon>
        <taxon>Suessiales</taxon>
        <taxon>Symbiodiniaceae</taxon>
        <taxon>Symbiodinium</taxon>
    </lineage>
</organism>